<dbReference type="HOGENOM" id="CLU_163855_0_0_12"/>
<dbReference type="GO" id="GO:0003677">
    <property type="term" value="F:DNA binding"/>
    <property type="evidence" value="ECO:0007669"/>
    <property type="project" value="InterPro"/>
</dbReference>
<dbReference type="EMBL" id="HE793032">
    <property type="protein sequence ID" value="CCG57980.1"/>
    <property type="molecule type" value="Genomic_DNA"/>
</dbReference>
<dbReference type="CDD" id="cd00093">
    <property type="entry name" value="HTH_XRE"/>
    <property type="match status" value="1"/>
</dbReference>
<organism evidence="2 3">
    <name type="scientific">Brachyspira pilosicoli WesB</name>
    <dbReference type="NCBI Taxonomy" id="1161918"/>
    <lineage>
        <taxon>Bacteria</taxon>
        <taxon>Pseudomonadati</taxon>
        <taxon>Spirochaetota</taxon>
        <taxon>Spirochaetia</taxon>
        <taxon>Brachyspirales</taxon>
        <taxon>Brachyspiraceae</taxon>
        <taxon>Brachyspira</taxon>
    </lineage>
</organism>
<proteinExistence type="predicted"/>
<gene>
    <name evidence="2" type="ORF">WESB_2518</name>
</gene>
<dbReference type="InterPro" id="IPR001387">
    <property type="entry name" value="Cro/C1-type_HTH"/>
</dbReference>
<dbReference type="Gene3D" id="1.10.260.40">
    <property type="entry name" value="lambda repressor-like DNA-binding domains"/>
    <property type="match status" value="1"/>
</dbReference>
<accession>K0JMX6</accession>
<dbReference type="InterPro" id="IPR010982">
    <property type="entry name" value="Lambda_DNA-bd_dom_sf"/>
</dbReference>
<dbReference type="RefSeq" id="WP_014934031.1">
    <property type="nucleotide sequence ID" value="NC_018604.1"/>
</dbReference>
<dbReference type="Proteomes" id="UP000003759">
    <property type="component" value="Chromosome"/>
</dbReference>
<dbReference type="PATRIC" id="fig|1161918.5.peg.2080"/>
<dbReference type="SUPFAM" id="SSF47413">
    <property type="entry name" value="lambda repressor-like DNA-binding domains"/>
    <property type="match status" value="1"/>
</dbReference>
<sequence>MGGEMRVRGKKNTLAKLLLKHRIDNDLKCEDMAKMLGMTKQQYNRYEHSNALPLLYNIKKLANVINVEEKELYKILMKTDKKAIQTRCMSVLGNRNINDDDLLTIVMILQKYYKPKARKIIKE</sequence>
<dbReference type="KEGG" id="bpw:WESB_2518"/>
<evidence type="ECO:0000313" key="2">
    <source>
        <dbReference type="EMBL" id="CCG57980.1"/>
    </source>
</evidence>
<dbReference type="PROSITE" id="PS50943">
    <property type="entry name" value="HTH_CROC1"/>
    <property type="match status" value="1"/>
</dbReference>
<dbReference type="Pfam" id="PF01381">
    <property type="entry name" value="HTH_3"/>
    <property type="match status" value="1"/>
</dbReference>
<evidence type="ECO:0000313" key="3">
    <source>
        <dbReference type="Proteomes" id="UP000003759"/>
    </source>
</evidence>
<protein>
    <submittedName>
        <fullName evidence="2">Unclassified</fullName>
    </submittedName>
</protein>
<dbReference type="AlphaFoldDB" id="K0JMX6"/>
<feature type="domain" description="HTH cro/C1-type" evidence="1">
    <location>
        <begin position="18"/>
        <end position="72"/>
    </location>
</feature>
<reference evidence="2 3" key="1">
    <citation type="journal article" date="2012" name="BMC Genomics">
        <title>Comparative genomics of Brachyspira pilosicoli strains: genome rearrangements, reductions and correlation of genetic compliment with phenotypic diversity.</title>
        <authorList>
            <person name="Mappley L.J."/>
            <person name="Black M.L."/>
            <person name="Abuoun M."/>
            <person name="Darby A.C."/>
            <person name="Woodward M.J."/>
            <person name="Parkhill J."/>
            <person name="Turner A.K."/>
            <person name="Bellgard M.I."/>
            <person name="La T."/>
            <person name="Phillips N.D."/>
            <person name="La Ragione R.M."/>
            <person name="Hampson D.J."/>
        </authorList>
    </citation>
    <scope>NUCLEOTIDE SEQUENCE [LARGE SCALE GENOMIC DNA]</scope>
    <source>
        <strain evidence="2">WesB</strain>
    </source>
</reference>
<name>K0JMX6_BRAPL</name>
<evidence type="ECO:0000259" key="1">
    <source>
        <dbReference type="PROSITE" id="PS50943"/>
    </source>
</evidence>
<dbReference type="SMART" id="SM00530">
    <property type="entry name" value="HTH_XRE"/>
    <property type="match status" value="1"/>
</dbReference>